<dbReference type="AlphaFoldDB" id="A0A9X1SXR0"/>
<evidence type="ECO:0000313" key="1">
    <source>
        <dbReference type="EMBL" id="MCD5316211.1"/>
    </source>
</evidence>
<proteinExistence type="predicted"/>
<reference evidence="1" key="1">
    <citation type="submission" date="2021-11" db="EMBL/GenBank/DDBJ databases">
        <title>Streptomyces corallinus and Kineosporia corallina sp. nov., two new coral-derived marine actinobacteria.</title>
        <authorList>
            <person name="Buangrab K."/>
            <person name="Sutthacheep M."/>
            <person name="Yeemin T."/>
            <person name="Harunari E."/>
            <person name="Igarashi Y."/>
            <person name="Sripreechasak P."/>
            <person name="Kanchanasin P."/>
            <person name="Tanasupawat S."/>
            <person name="Phongsopitanun W."/>
        </authorList>
    </citation>
    <scope>NUCLEOTIDE SEQUENCE</scope>
    <source>
        <strain evidence="1">JCM 31032</strain>
    </source>
</reference>
<comment type="caution">
    <text evidence="1">The sequence shown here is derived from an EMBL/GenBank/DDBJ whole genome shotgun (WGS) entry which is preliminary data.</text>
</comment>
<dbReference type="RefSeq" id="WP_231449064.1">
    <property type="nucleotide sequence ID" value="NZ_JAJOMB010000028.1"/>
</dbReference>
<gene>
    <name evidence="1" type="ORF">LR394_35475</name>
</gene>
<sequence length="184" mass="19355">MRIEPAFAASKATLNLPSNQADEAAQDSDSGVEKLSNGSIVVQAPVLNTTATLNSIAGDQALSAAFLNIADEPAEATSAAEELAPRALSGERGDPLVEHLTEAQRGAFDALYSVEIAESGEILSPVEMQVNEYMAVTSAAGQLASDQANDLIEPADVTLEDIDNLVQNFQARIEQDLPLFEEAV</sequence>
<accession>A0A9X1SXR0</accession>
<dbReference type="Proteomes" id="UP001138997">
    <property type="component" value="Unassembled WGS sequence"/>
</dbReference>
<dbReference type="EMBL" id="JAJOMB010000028">
    <property type="protein sequence ID" value="MCD5316211.1"/>
    <property type="molecule type" value="Genomic_DNA"/>
</dbReference>
<organism evidence="1 2">
    <name type="scientific">Kineosporia babensis</name>
    <dbReference type="NCBI Taxonomy" id="499548"/>
    <lineage>
        <taxon>Bacteria</taxon>
        <taxon>Bacillati</taxon>
        <taxon>Actinomycetota</taxon>
        <taxon>Actinomycetes</taxon>
        <taxon>Kineosporiales</taxon>
        <taxon>Kineosporiaceae</taxon>
        <taxon>Kineosporia</taxon>
    </lineage>
</organism>
<name>A0A9X1SXR0_9ACTN</name>
<evidence type="ECO:0000313" key="2">
    <source>
        <dbReference type="Proteomes" id="UP001138997"/>
    </source>
</evidence>
<protein>
    <submittedName>
        <fullName evidence="1">Uncharacterized protein</fullName>
    </submittedName>
</protein>
<keyword evidence="2" id="KW-1185">Reference proteome</keyword>